<sequence>MPANTANTPPIPIPTDLGPPHIEIGVNRICSLLDDTSTTAHEPSDGKLITICKQDRRINRKGTADDDDDDGRGGVLQASSRAMGDHLDSRRCPPHPGPRSGCPAPPKPCIDFKVVHLPFFEWGNTTMWSIRSFKAVVAACPPPNPTPAVFGAYHTL</sequence>
<evidence type="ECO:0000256" key="1">
    <source>
        <dbReference type="SAM" id="MobiDB-lite"/>
    </source>
</evidence>
<feature type="region of interest" description="Disordered" evidence="1">
    <location>
        <begin position="55"/>
        <end position="104"/>
    </location>
</feature>
<keyword evidence="3" id="KW-1185">Reference proteome</keyword>
<dbReference type="Proteomes" id="UP000218334">
    <property type="component" value="Unassembled WGS sequence"/>
</dbReference>
<organism evidence="2 3">
    <name type="scientific">Armillaria solidipes</name>
    <dbReference type="NCBI Taxonomy" id="1076256"/>
    <lineage>
        <taxon>Eukaryota</taxon>
        <taxon>Fungi</taxon>
        <taxon>Dikarya</taxon>
        <taxon>Basidiomycota</taxon>
        <taxon>Agaricomycotina</taxon>
        <taxon>Agaricomycetes</taxon>
        <taxon>Agaricomycetidae</taxon>
        <taxon>Agaricales</taxon>
        <taxon>Marasmiineae</taxon>
        <taxon>Physalacriaceae</taxon>
        <taxon>Armillaria</taxon>
    </lineage>
</organism>
<proteinExistence type="predicted"/>
<evidence type="ECO:0000313" key="2">
    <source>
        <dbReference type="EMBL" id="PBK75407.1"/>
    </source>
</evidence>
<gene>
    <name evidence="2" type="ORF">ARMSODRAFT_970069</name>
</gene>
<dbReference type="AlphaFoldDB" id="A0A2H3CF57"/>
<reference evidence="3" key="1">
    <citation type="journal article" date="2017" name="Nat. Ecol. Evol.">
        <title>Genome expansion and lineage-specific genetic innovations in the forest pathogenic fungi Armillaria.</title>
        <authorList>
            <person name="Sipos G."/>
            <person name="Prasanna A.N."/>
            <person name="Walter M.C."/>
            <person name="O'Connor E."/>
            <person name="Balint B."/>
            <person name="Krizsan K."/>
            <person name="Kiss B."/>
            <person name="Hess J."/>
            <person name="Varga T."/>
            <person name="Slot J."/>
            <person name="Riley R."/>
            <person name="Boka B."/>
            <person name="Rigling D."/>
            <person name="Barry K."/>
            <person name="Lee J."/>
            <person name="Mihaltcheva S."/>
            <person name="LaButti K."/>
            <person name="Lipzen A."/>
            <person name="Waldron R."/>
            <person name="Moloney N.M."/>
            <person name="Sperisen C."/>
            <person name="Kredics L."/>
            <person name="Vagvoelgyi C."/>
            <person name="Patrignani A."/>
            <person name="Fitzpatrick D."/>
            <person name="Nagy I."/>
            <person name="Doyle S."/>
            <person name="Anderson J.B."/>
            <person name="Grigoriev I.V."/>
            <person name="Gueldener U."/>
            <person name="Muensterkoetter M."/>
            <person name="Nagy L.G."/>
        </authorList>
    </citation>
    <scope>NUCLEOTIDE SEQUENCE [LARGE SCALE GENOMIC DNA]</scope>
    <source>
        <strain evidence="3">28-4</strain>
    </source>
</reference>
<protein>
    <submittedName>
        <fullName evidence="2">Uncharacterized protein</fullName>
    </submittedName>
</protein>
<evidence type="ECO:0000313" key="3">
    <source>
        <dbReference type="Proteomes" id="UP000218334"/>
    </source>
</evidence>
<accession>A0A2H3CF57</accession>
<name>A0A2H3CF57_9AGAR</name>
<dbReference type="EMBL" id="KZ293417">
    <property type="protein sequence ID" value="PBK75407.1"/>
    <property type="molecule type" value="Genomic_DNA"/>
</dbReference>